<dbReference type="InterPro" id="IPR044295">
    <property type="entry name" value="BIM1/2/3"/>
</dbReference>
<reference evidence="7 8" key="2">
    <citation type="submission" date="2025-04" db="UniProtKB">
        <authorList>
            <consortium name="RefSeq"/>
        </authorList>
    </citation>
    <scope>IDENTIFICATION</scope>
    <source>
        <tissue evidence="7 8">Leaf</tissue>
    </source>
</reference>
<dbReference type="RefSeq" id="XP_020083175.1">
    <property type="nucleotide sequence ID" value="XM_020227586.1"/>
</dbReference>
<evidence type="ECO:0000256" key="3">
    <source>
        <dbReference type="ARBA" id="ARBA00023163"/>
    </source>
</evidence>
<dbReference type="InterPro" id="IPR011598">
    <property type="entry name" value="bHLH_dom"/>
</dbReference>
<keyword evidence="2" id="KW-0805">Transcription regulation</keyword>
<sequence>MELQGKKATHDFLSLYTKDSDPKPPPQGFYLKTHDFLQPLERAEEARKKKRGDESAAVGPAEHVLPGGIGTFSISHVSDPRARAAVKSERGTCAPAPGFGPESKPESVPFALWGACADHRAGQWSSPFAAHVSGSASFGSVSSASRNKPGPERKQFMDAVSRSSKGFEDDEEEEEEEKFARREASSSHKELGVKIDGNGRGGGNDQRPNTPRSKHSATEQRRRSKINDRFQILRELIPHSDQKRDKASFLLEVIEYIRFLQERVQKYESSCPEWNEDNVKMMPWVKVYFRSFWKNSRNNNRSPENFISDSSQINKSGSAHPQQTLLGKINDNHIQIAHTVTSDAPNPTELNQMAGVSFKATENPPHCPDADNNTFQAQNQWLRSPLVADSAFSNEMLNQHEELAIDDGTINVSCHYSQELLTTLSQALQNSGLDLSQASISVQINLGKRAANKRSAAVSTSSPKDHVPAVNNQASEHARAGNTGQEFSEAPKRRRVDNS</sequence>
<feature type="compositionally biased region" description="Acidic residues" evidence="4">
    <location>
        <begin position="168"/>
        <end position="177"/>
    </location>
</feature>
<dbReference type="PROSITE" id="PS50888">
    <property type="entry name" value="BHLH"/>
    <property type="match status" value="1"/>
</dbReference>
<evidence type="ECO:0000256" key="2">
    <source>
        <dbReference type="ARBA" id="ARBA00023015"/>
    </source>
</evidence>
<evidence type="ECO:0000313" key="8">
    <source>
        <dbReference type="RefSeq" id="XP_020083176.1"/>
    </source>
</evidence>
<feature type="compositionally biased region" description="Basic and acidic residues" evidence="4">
    <location>
        <begin position="216"/>
        <end position="225"/>
    </location>
</feature>
<dbReference type="GO" id="GO:0003700">
    <property type="term" value="F:DNA-binding transcription factor activity"/>
    <property type="evidence" value="ECO:0007669"/>
    <property type="project" value="InterPro"/>
</dbReference>
<feature type="compositionally biased region" description="Basic and acidic residues" evidence="4">
    <location>
        <begin position="41"/>
        <end position="54"/>
    </location>
</feature>
<feature type="compositionally biased region" description="Basic and acidic residues" evidence="4">
    <location>
        <begin position="78"/>
        <end position="90"/>
    </location>
</feature>
<gene>
    <name evidence="7 8" type="primary">LOC109706645</name>
</gene>
<feature type="compositionally biased region" description="Low complexity" evidence="4">
    <location>
        <begin position="133"/>
        <end position="145"/>
    </location>
</feature>
<evidence type="ECO:0000256" key="1">
    <source>
        <dbReference type="ARBA" id="ARBA00005510"/>
    </source>
</evidence>
<keyword evidence="6" id="KW-1185">Reference proteome</keyword>
<organism evidence="7">
    <name type="scientific">Ananas comosus</name>
    <name type="common">Pineapple</name>
    <name type="synonym">Ananas ananas</name>
    <dbReference type="NCBI Taxonomy" id="4615"/>
    <lineage>
        <taxon>Eukaryota</taxon>
        <taxon>Viridiplantae</taxon>
        <taxon>Streptophyta</taxon>
        <taxon>Embryophyta</taxon>
        <taxon>Tracheophyta</taxon>
        <taxon>Spermatophyta</taxon>
        <taxon>Magnoliopsida</taxon>
        <taxon>Liliopsida</taxon>
        <taxon>Poales</taxon>
        <taxon>Bromeliaceae</taxon>
        <taxon>Bromelioideae</taxon>
        <taxon>Ananas</taxon>
    </lineage>
</organism>
<dbReference type="PANTHER" id="PTHR46412">
    <property type="entry name" value="BES1-INTERACTING MYC-LIKE PROTEIN"/>
    <property type="match status" value="1"/>
</dbReference>
<dbReference type="AlphaFoldDB" id="A0A6P5EPJ3"/>
<reference evidence="6" key="1">
    <citation type="journal article" date="2015" name="Nat. Genet.">
        <title>The pineapple genome and the evolution of CAM photosynthesis.</title>
        <authorList>
            <person name="Ming R."/>
            <person name="VanBuren R."/>
            <person name="Wai C.M."/>
            <person name="Tang H."/>
            <person name="Schatz M.C."/>
            <person name="Bowers J.E."/>
            <person name="Lyons E."/>
            <person name="Wang M.L."/>
            <person name="Chen J."/>
            <person name="Biggers E."/>
            <person name="Zhang J."/>
            <person name="Huang L."/>
            <person name="Zhang L."/>
            <person name="Miao W."/>
            <person name="Zhang J."/>
            <person name="Ye Z."/>
            <person name="Miao C."/>
            <person name="Lin Z."/>
            <person name="Wang H."/>
            <person name="Zhou H."/>
            <person name="Yim W.C."/>
            <person name="Priest H.D."/>
            <person name="Zheng C."/>
            <person name="Woodhouse M."/>
            <person name="Edger P.P."/>
            <person name="Guyot R."/>
            <person name="Guo H.B."/>
            <person name="Guo H."/>
            <person name="Zheng G."/>
            <person name="Singh R."/>
            <person name="Sharma A."/>
            <person name="Min X."/>
            <person name="Zheng Y."/>
            <person name="Lee H."/>
            <person name="Gurtowski J."/>
            <person name="Sedlazeck F.J."/>
            <person name="Harkess A."/>
            <person name="McKain M.R."/>
            <person name="Liao Z."/>
            <person name="Fang J."/>
            <person name="Liu J."/>
            <person name="Zhang X."/>
            <person name="Zhang Q."/>
            <person name="Hu W."/>
            <person name="Qin Y."/>
            <person name="Wang K."/>
            <person name="Chen L.Y."/>
            <person name="Shirley N."/>
            <person name="Lin Y.R."/>
            <person name="Liu L.Y."/>
            <person name="Hernandez A.G."/>
            <person name="Wright C.L."/>
            <person name="Bulone V."/>
            <person name="Tuskan G.A."/>
            <person name="Heath K."/>
            <person name="Zee F."/>
            <person name="Moore P.H."/>
            <person name="Sunkar R."/>
            <person name="Leebens-Mack J.H."/>
            <person name="Mockler T."/>
            <person name="Bennetzen J.L."/>
            <person name="Freeling M."/>
            <person name="Sankoff D."/>
            <person name="Paterson A.H."/>
            <person name="Zhu X."/>
            <person name="Yang X."/>
            <person name="Smith J.A."/>
            <person name="Cushman J.C."/>
            <person name="Paull R.E."/>
            <person name="Yu Q."/>
        </authorList>
    </citation>
    <scope>NUCLEOTIDE SEQUENCE [LARGE SCALE GENOMIC DNA]</scope>
    <source>
        <strain evidence="6">cv. F153</strain>
    </source>
</reference>
<evidence type="ECO:0000313" key="6">
    <source>
        <dbReference type="Proteomes" id="UP000515123"/>
    </source>
</evidence>
<evidence type="ECO:0000313" key="7">
    <source>
        <dbReference type="RefSeq" id="XP_020083175.1"/>
    </source>
</evidence>
<dbReference type="Pfam" id="PF00010">
    <property type="entry name" value="HLH"/>
    <property type="match status" value="1"/>
</dbReference>
<keyword evidence="3" id="KW-0804">Transcription</keyword>
<dbReference type="GeneID" id="109706645"/>
<dbReference type="PANTHER" id="PTHR46412:SF6">
    <property type="entry name" value="TRANSCRIPTION FACTOR BIM2"/>
    <property type="match status" value="1"/>
</dbReference>
<evidence type="ECO:0000256" key="4">
    <source>
        <dbReference type="SAM" id="MobiDB-lite"/>
    </source>
</evidence>
<comment type="similarity">
    <text evidence="1">Belongs to the bHLH protein family.</text>
</comment>
<feature type="region of interest" description="Disordered" evidence="4">
    <location>
        <begin position="303"/>
        <end position="323"/>
    </location>
</feature>
<dbReference type="Gene3D" id="4.10.280.10">
    <property type="entry name" value="Helix-loop-helix DNA-binding domain"/>
    <property type="match status" value="1"/>
</dbReference>
<dbReference type="Proteomes" id="UP000515123">
    <property type="component" value="Linkage group 2"/>
</dbReference>
<dbReference type="OrthoDB" id="690068at2759"/>
<dbReference type="RefSeq" id="XP_020083176.1">
    <property type="nucleotide sequence ID" value="XM_020227587.1"/>
</dbReference>
<feature type="region of interest" description="Disordered" evidence="4">
    <location>
        <begin position="455"/>
        <end position="499"/>
    </location>
</feature>
<dbReference type="InterPro" id="IPR036638">
    <property type="entry name" value="HLH_DNA-bd_sf"/>
</dbReference>
<dbReference type="SMART" id="SM00353">
    <property type="entry name" value="HLH"/>
    <property type="match status" value="1"/>
</dbReference>
<accession>A0A6P5EPJ3</accession>
<dbReference type="CDD" id="cd11453">
    <property type="entry name" value="bHLH_AtBIM_like"/>
    <property type="match status" value="1"/>
</dbReference>
<feature type="domain" description="BHLH" evidence="5">
    <location>
        <begin position="210"/>
        <end position="260"/>
    </location>
</feature>
<feature type="region of interest" description="Disordered" evidence="4">
    <location>
        <begin position="1"/>
        <end position="108"/>
    </location>
</feature>
<feature type="region of interest" description="Disordered" evidence="4">
    <location>
        <begin position="133"/>
        <end position="225"/>
    </location>
</feature>
<dbReference type="SUPFAM" id="SSF47459">
    <property type="entry name" value="HLH, helix-loop-helix DNA-binding domain"/>
    <property type="match status" value="1"/>
</dbReference>
<feature type="compositionally biased region" description="Basic and acidic residues" evidence="4">
    <location>
        <begin position="1"/>
        <end position="10"/>
    </location>
</feature>
<name>A0A6P5EPJ3_ANACO</name>
<dbReference type="GO" id="GO:0046983">
    <property type="term" value="F:protein dimerization activity"/>
    <property type="evidence" value="ECO:0007669"/>
    <property type="project" value="InterPro"/>
</dbReference>
<proteinExistence type="inferred from homology"/>
<feature type="compositionally biased region" description="Basic and acidic residues" evidence="4">
    <location>
        <begin position="178"/>
        <end position="193"/>
    </location>
</feature>
<evidence type="ECO:0000259" key="5">
    <source>
        <dbReference type="PROSITE" id="PS50888"/>
    </source>
</evidence>
<dbReference type="GO" id="GO:0006351">
    <property type="term" value="P:DNA-templated transcription"/>
    <property type="evidence" value="ECO:0007669"/>
    <property type="project" value="InterPro"/>
</dbReference>
<protein>
    <submittedName>
        <fullName evidence="7 8">Transcription factor BIM2-like isoform X1</fullName>
    </submittedName>
</protein>